<evidence type="ECO:0000256" key="1">
    <source>
        <dbReference type="SAM" id="SignalP"/>
    </source>
</evidence>
<dbReference type="EMBL" id="JAVRIE010000005">
    <property type="protein sequence ID" value="MDT0583486.1"/>
    <property type="molecule type" value="Genomic_DNA"/>
</dbReference>
<dbReference type="AlphaFoldDB" id="A0AAW8R2D2"/>
<evidence type="ECO:0000313" key="3">
    <source>
        <dbReference type="Proteomes" id="UP001249020"/>
    </source>
</evidence>
<evidence type="ECO:0008006" key="4">
    <source>
        <dbReference type="Google" id="ProtNLM"/>
    </source>
</evidence>
<sequence>MNVRIQRLAPYFCALTLLVLSSVSAQAKQSVDEKMAADPNGSVEIEHQNGRAKVIGWDKSEVSVVGELGDNTEEFQFERNGSSIVIHVKTKKNRGWGNWGSNDGDNGDYLTIHVPKNSKVEYTSVNADVDANNIHGGLSVTVVNGNMDIEDLSGRIRLQSVNGDIDADKLNGDLAIETVNGDIDGKQMNTQGSESELKVSTVNGDIEMESNSTEVEAETVNGSIELNLQEVEELELNTVNGSIDVQMHLLADGSVDASSVGGTIELIFQKGVGARFDIEAHAGGSIKNKITDDKQKRAEHGPRRWLEFSTANPTASVEVSTVHGNIRLNTK</sequence>
<accession>A0AAW8R2D2</accession>
<name>A0AAW8R2D2_9ALTE</name>
<dbReference type="Proteomes" id="UP001249020">
    <property type="component" value="Unassembled WGS sequence"/>
</dbReference>
<feature type="chain" id="PRO_5043880464" description="Adhesin domain-containing protein" evidence="1">
    <location>
        <begin position="28"/>
        <end position="331"/>
    </location>
</feature>
<feature type="signal peptide" evidence="1">
    <location>
        <begin position="1"/>
        <end position="27"/>
    </location>
</feature>
<keyword evidence="1" id="KW-0732">Signal</keyword>
<keyword evidence="3" id="KW-1185">Reference proteome</keyword>
<protein>
    <recommendedName>
        <fullName evidence="4">Adhesin domain-containing protein</fullName>
    </recommendedName>
</protein>
<organism evidence="2 3">
    <name type="scientific">Brumicola blandensis</name>
    <dbReference type="NCBI Taxonomy" id="3075611"/>
    <lineage>
        <taxon>Bacteria</taxon>
        <taxon>Pseudomonadati</taxon>
        <taxon>Pseudomonadota</taxon>
        <taxon>Gammaproteobacteria</taxon>
        <taxon>Alteromonadales</taxon>
        <taxon>Alteromonadaceae</taxon>
        <taxon>Brumicola</taxon>
    </lineage>
</organism>
<dbReference type="RefSeq" id="WP_311362255.1">
    <property type="nucleotide sequence ID" value="NZ_JAVRIE010000005.1"/>
</dbReference>
<reference evidence="2 3" key="1">
    <citation type="submission" date="2023-09" db="EMBL/GenBank/DDBJ databases">
        <authorList>
            <person name="Rey-Velasco X."/>
        </authorList>
    </citation>
    <scope>NUCLEOTIDE SEQUENCE [LARGE SCALE GENOMIC DNA]</scope>
    <source>
        <strain evidence="2 3">W409</strain>
    </source>
</reference>
<gene>
    <name evidence="2" type="ORF">RM544_13135</name>
</gene>
<proteinExistence type="predicted"/>
<evidence type="ECO:0000313" key="2">
    <source>
        <dbReference type="EMBL" id="MDT0583486.1"/>
    </source>
</evidence>
<comment type="caution">
    <text evidence="2">The sequence shown here is derived from an EMBL/GenBank/DDBJ whole genome shotgun (WGS) entry which is preliminary data.</text>
</comment>